<dbReference type="AlphaFoldDB" id="A0A4D6KUV0"/>
<gene>
    <name evidence="1" type="ORF">DEO72_LG1g2686</name>
</gene>
<evidence type="ECO:0000313" key="2">
    <source>
        <dbReference type="Proteomes" id="UP000501690"/>
    </source>
</evidence>
<name>A0A4D6KUV0_VIGUN</name>
<reference evidence="1 2" key="1">
    <citation type="submission" date="2019-04" db="EMBL/GenBank/DDBJ databases">
        <title>An improved genome assembly and genetic linkage map for asparagus bean, Vigna unguiculata ssp. sesquipedialis.</title>
        <authorList>
            <person name="Xia Q."/>
            <person name="Zhang R."/>
            <person name="Dong Y."/>
        </authorList>
    </citation>
    <scope>NUCLEOTIDE SEQUENCE [LARGE SCALE GENOMIC DNA]</scope>
    <source>
        <tissue evidence="1">Leaf</tissue>
    </source>
</reference>
<protein>
    <submittedName>
        <fullName evidence="1">Uncharacterized protein</fullName>
    </submittedName>
</protein>
<evidence type="ECO:0000313" key="1">
    <source>
        <dbReference type="EMBL" id="QCD79049.1"/>
    </source>
</evidence>
<organism evidence="1 2">
    <name type="scientific">Vigna unguiculata</name>
    <name type="common">Cowpea</name>
    <dbReference type="NCBI Taxonomy" id="3917"/>
    <lineage>
        <taxon>Eukaryota</taxon>
        <taxon>Viridiplantae</taxon>
        <taxon>Streptophyta</taxon>
        <taxon>Embryophyta</taxon>
        <taxon>Tracheophyta</taxon>
        <taxon>Spermatophyta</taxon>
        <taxon>Magnoliopsida</taxon>
        <taxon>eudicotyledons</taxon>
        <taxon>Gunneridae</taxon>
        <taxon>Pentapetalae</taxon>
        <taxon>rosids</taxon>
        <taxon>fabids</taxon>
        <taxon>Fabales</taxon>
        <taxon>Fabaceae</taxon>
        <taxon>Papilionoideae</taxon>
        <taxon>50 kb inversion clade</taxon>
        <taxon>NPAAA clade</taxon>
        <taxon>indigoferoid/millettioid clade</taxon>
        <taxon>Phaseoleae</taxon>
        <taxon>Vigna</taxon>
    </lineage>
</organism>
<accession>A0A4D6KUV0</accession>
<sequence>MDSRSNELLSLKRELDNQEQWPSALARLGEISSPERGIFSLKTKIGRLSDSSRKRPRRVSASLT</sequence>
<proteinExistence type="predicted"/>
<dbReference type="EMBL" id="CP039345">
    <property type="protein sequence ID" value="QCD79049.1"/>
    <property type="molecule type" value="Genomic_DNA"/>
</dbReference>
<dbReference type="Proteomes" id="UP000501690">
    <property type="component" value="Linkage Group LG1"/>
</dbReference>
<keyword evidence="2" id="KW-1185">Reference proteome</keyword>